<comment type="caution">
    <text evidence="2">The sequence shown here is derived from an EMBL/GenBank/DDBJ whole genome shotgun (WGS) entry which is preliminary data.</text>
</comment>
<reference evidence="2 3" key="1">
    <citation type="submission" date="2020-03" db="EMBL/GenBank/DDBJ databases">
        <title>Draft Genome Sequence of Cudoniella acicularis.</title>
        <authorList>
            <person name="Buettner E."/>
            <person name="Kellner H."/>
        </authorList>
    </citation>
    <scope>NUCLEOTIDE SEQUENCE [LARGE SCALE GENOMIC DNA]</scope>
    <source>
        <strain evidence="2 3">DSM 108380</strain>
    </source>
</reference>
<dbReference type="Pfam" id="PF14269">
    <property type="entry name" value="Arylsulfotran_2"/>
    <property type="match status" value="1"/>
</dbReference>
<dbReference type="SUPFAM" id="SSF69322">
    <property type="entry name" value="Tricorn protease domain 2"/>
    <property type="match status" value="1"/>
</dbReference>
<dbReference type="PANTHER" id="PTHR35340">
    <property type="entry name" value="PQQ ENZYME REPEAT PROTEIN-RELATED"/>
    <property type="match status" value="1"/>
</dbReference>
<evidence type="ECO:0000313" key="2">
    <source>
        <dbReference type="EMBL" id="KAF4625857.1"/>
    </source>
</evidence>
<accession>A0A8H4VXG9</accession>
<sequence>MRLPLAFRALATGVLLLPQARADWQFKSRPDLAPPKLNITIPATSDVETGYLFIAPFSGYPEGTHHGPAQAAPYIFTDTGDLVWSGFTYFSIWATNFQAARYKGKDILFSFEGSHNAAYGHGHGHTTFLDQNYETIKELRAGNHRLTDKHEFIIINEETALIQIYHPVPYDLSPYGGSPEQQWIVDARFQEIDIETGNVLFEWSSLEHVSPHEAYLPLNPGQAGSGYNSSDAWDYFHINSVDKDQDGNYLISARDVNAVYKINGKTRKITWQLSGKSSNFTMGDQVEFAFQHHARFISRSADGTKEIISLYDNSAHGTESGHGHEVHFYKFSRGKIIEVDTESWTAKLVQAFHPPDNLLSKSQGSTQVLPNGNVLVNWGSEGAITEFKSDGTPIFHFYMDSGFLGKAVENYRGFRYNWTGIPNEEPAIVAFQDKHTDTTSIYVSWNGDTETKTWRFYEVNKNGHRLFLGQAKRQSFETELQLPRTGVRTVQAEAVDAQGELLRVTSLVKPEVLVEKFKIKEAGRKKPSQKGNGIVPWLFFQGQKFLGRYDL</sequence>
<organism evidence="2 3">
    <name type="scientific">Cudoniella acicularis</name>
    <dbReference type="NCBI Taxonomy" id="354080"/>
    <lineage>
        <taxon>Eukaryota</taxon>
        <taxon>Fungi</taxon>
        <taxon>Dikarya</taxon>
        <taxon>Ascomycota</taxon>
        <taxon>Pezizomycotina</taxon>
        <taxon>Leotiomycetes</taxon>
        <taxon>Helotiales</taxon>
        <taxon>Tricladiaceae</taxon>
        <taxon>Cudoniella</taxon>
    </lineage>
</organism>
<evidence type="ECO:0008006" key="4">
    <source>
        <dbReference type="Google" id="ProtNLM"/>
    </source>
</evidence>
<evidence type="ECO:0000313" key="3">
    <source>
        <dbReference type="Proteomes" id="UP000566819"/>
    </source>
</evidence>
<keyword evidence="1" id="KW-0732">Signal</keyword>
<feature type="chain" id="PRO_5034634239" description="ASST-domain-containing protein" evidence="1">
    <location>
        <begin position="23"/>
        <end position="551"/>
    </location>
</feature>
<proteinExistence type="predicted"/>
<dbReference type="AlphaFoldDB" id="A0A8H4VXG9"/>
<dbReference type="OrthoDB" id="5427350at2759"/>
<dbReference type="Proteomes" id="UP000566819">
    <property type="component" value="Unassembled WGS sequence"/>
</dbReference>
<evidence type="ECO:0000256" key="1">
    <source>
        <dbReference type="SAM" id="SignalP"/>
    </source>
</evidence>
<feature type="signal peptide" evidence="1">
    <location>
        <begin position="1"/>
        <end position="22"/>
    </location>
</feature>
<dbReference type="PANTHER" id="PTHR35340:SF9">
    <property type="entry name" value="ASST-DOMAIN-CONTAINING PROTEIN"/>
    <property type="match status" value="1"/>
</dbReference>
<keyword evidence="3" id="KW-1185">Reference proteome</keyword>
<gene>
    <name evidence="2" type="ORF">G7Y89_g12309</name>
</gene>
<name>A0A8H4VXG9_9HELO</name>
<dbReference type="InterPro" id="IPR053143">
    <property type="entry name" value="Arylsulfate_ST"/>
</dbReference>
<protein>
    <recommendedName>
        <fullName evidence="4">ASST-domain-containing protein</fullName>
    </recommendedName>
</protein>
<dbReference type="EMBL" id="JAAMPI010001280">
    <property type="protein sequence ID" value="KAF4625857.1"/>
    <property type="molecule type" value="Genomic_DNA"/>
</dbReference>
<dbReference type="InterPro" id="IPR039535">
    <property type="entry name" value="ASST-like"/>
</dbReference>